<comment type="caution">
    <text evidence="1">The sequence shown here is derived from an EMBL/GenBank/DDBJ whole genome shotgun (WGS) entry which is preliminary data.</text>
</comment>
<protein>
    <submittedName>
        <fullName evidence="1">Uncharacterized protein</fullName>
    </submittedName>
</protein>
<organism evidence="1 2">
    <name type="scientific">Xenorhabdus beddingii</name>
    <dbReference type="NCBI Taxonomy" id="40578"/>
    <lineage>
        <taxon>Bacteria</taxon>
        <taxon>Pseudomonadati</taxon>
        <taxon>Pseudomonadota</taxon>
        <taxon>Gammaproteobacteria</taxon>
        <taxon>Enterobacterales</taxon>
        <taxon>Morganellaceae</taxon>
        <taxon>Xenorhabdus</taxon>
    </lineage>
</organism>
<proteinExistence type="predicted"/>
<dbReference type="EMBL" id="MUBK01000015">
    <property type="protein sequence ID" value="OTA19730.1"/>
    <property type="molecule type" value="Genomic_DNA"/>
</dbReference>
<accession>A0A1Y2SLG1</accession>
<reference evidence="1 2" key="1">
    <citation type="submission" date="2017-01" db="EMBL/GenBank/DDBJ databases">
        <title>Deconstructing symbiosis and pathogenesis requirements using a combined genomic-metabolomic approach.</title>
        <authorList>
            <person name="Tobias N.J."/>
            <person name="Wolff H."/>
            <person name="Djahanschiri B."/>
            <person name="Ebersberger I."/>
            <person name="Bode H.B."/>
        </authorList>
    </citation>
    <scope>NUCLEOTIDE SEQUENCE [LARGE SCALE GENOMIC DNA]</scope>
    <source>
        <strain evidence="1 2">DSM 4764</strain>
    </source>
</reference>
<evidence type="ECO:0000313" key="2">
    <source>
        <dbReference type="Proteomes" id="UP000194204"/>
    </source>
</evidence>
<dbReference type="AlphaFoldDB" id="A0A1Y2SLG1"/>
<dbReference type="OrthoDB" id="6444156at2"/>
<sequence>MKLKLQIVEEINNTMKGRLEQSKIDEICQEFILSYEQGFYSATVDITSYILKNYVTVTLDTGRKYEGNGDALGTPGKGHYWVKLYTKDYKRLLDQTTSYWCSSNLTLVSVLFFDRYNSLLGSCVGAGVSSIVSANTGKGLWDNIE</sequence>
<dbReference type="RefSeq" id="WP_086112804.1">
    <property type="nucleotide sequence ID" value="NZ_CAWNHF010000057.1"/>
</dbReference>
<dbReference type="InterPro" id="IPR038625">
    <property type="entry name" value="R_equi_Vir_sf"/>
</dbReference>
<gene>
    <name evidence="1" type="ORF">Xbed_02038</name>
</gene>
<dbReference type="Proteomes" id="UP000194204">
    <property type="component" value="Unassembled WGS sequence"/>
</dbReference>
<dbReference type="Pfam" id="PF05526">
    <property type="entry name" value="R_equi_Vir"/>
    <property type="match status" value="1"/>
</dbReference>
<evidence type="ECO:0000313" key="1">
    <source>
        <dbReference type="EMBL" id="OTA19730.1"/>
    </source>
</evidence>
<name>A0A1Y2SLG1_9GAMM</name>
<dbReference type="Gene3D" id="2.40.128.480">
    <property type="entry name" value="Rhodococcus equi virulence-associated protein"/>
    <property type="match status" value="1"/>
</dbReference>
<keyword evidence="2" id="KW-1185">Reference proteome</keyword>
<dbReference type="InterPro" id="IPR008810">
    <property type="entry name" value="R_equi_Vir"/>
</dbReference>